<evidence type="ECO:0000313" key="1">
    <source>
        <dbReference type="EMBL" id="UYP21113.1"/>
    </source>
</evidence>
<evidence type="ECO:0000313" key="2">
    <source>
        <dbReference type="Proteomes" id="UP001156484"/>
    </source>
</evidence>
<keyword evidence="2" id="KW-1185">Reference proteome</keyword>
<organism evidence="1 2">
    <name type="scientific">Rhodococcus sacchari</name>
    <dbReference type="NCBI Taxonomy" id="2962047"/>
    <lineage>
        <taxon>Bacteria</taxon>
        <taxon>Bacillati</taxon>
        <taxon>Actinomycetota</taxon>
        <taxon>Actinomycetes</taxon>
        <taxon>Mycobacteriales</taxon>
        <taxon>Nocardiaceae</taxon>
        <taxon>Rhodococcus</taxon>
    </lineage>
</organism>
<accession>A0ACD4DM35</accession>
<gene>
    <name evidence="1" type="ORF">OED52_18640</name>
</gene>
<proteinExistence type="predicted"/>
<sequence>MLVDPRFLRLADEFFALYRRPQDGGGALSVYLHGEKVLDVWAGWSAPDRRWARDTMSLSFSTGKGVASTVVHRLAERGVIDYAAPVARYWPEFAANGKDELTVTDVLTHRAGLHRVRGLVPGSRGILDYDRTVAALAAAKPDRRRLRGSGYHAVTYGWLVAELVQRATGRSFSEVVEQEIARPLGEPDFWYRVPHDERSRIAGLFPRINPFGLHWGASAAVLSKLGPTRGLAEAAMPTGFDRLVRDPAVHDSVMPGWNGVFTARSLARMYGAIAAGGRIDGTTFLDPATVDEMARVRVRSRDYVLGVPMAWRLGYHQPIVAGLDRPRRALGHYGVGGSGAFADLDRGLSIAFVTNRLGVGAMPLGDLRLARLGALARDLARRA</sequence>
<dbReference type="EMBL" id="CP107551">
    <property type="protein sequence ID" value="UYP21113.1"/>
    <property type="molecule type" value="Genomic_DNA"/>
</dbReference>
<dbReference type="Proteomes" id="UP001156484">
    <property type="component" value="Chromosome"/>
</dbReference>
<name>A0ACD4DM35_9NOCA</name>
<protein>
    <submittedName>
        <fullName evidence="1">Beta-lactamase family protein</fullName>
    </submittedName>
</protein>
<reference evidence="1" key="1">
    <citation type="submission" date="2022-10" db="EMBL/GenBank/DDBJ databases">
        <title>Rhodococcus ferula Z13 complete genome.</title>
        <authorList>
            <person name="Long X."/>
            <person name="Zang M."/>
        </authorList>
    </citation>
    <scope>NUCLEOTIDE SEQUENCE</scope>
    <source>
        <strain evidence="1">Z13</strain>
    </source>
</reference>